<evidence type="ECO:0000313" key="4">
    <source>
        <dbReference type="Proteomes" id="UP000590740"/>
    </source>
</evidence>
<evidence type="ECO:0000256" key="2">
    <source>
        <dbReference type="SAM" id="Phobius"/>
    </source>
</evidence>
<feature type="region of interest" description="Disordered" evidence="1">
    <location>
        <begin position="75"/>
        <end position="97"/>
    </location>
</feature>
<gene>
    <name evidence="3" type="ORF">HNQ65_004243</name>
</gene>
<dbReference type="AlphaFoldDB" id="A0A7W8DLS7"/>
<name>A0A7W8DLS7_9BACT</name>
<feature type="transmembrane region" description="Helical" evidence="2">
    <location>
        <begin position="20"/>
        <end position="40"/>
    </location>
</feature>
<keyword evidence="2" id="KW-0812">Transmembrane</keyword>
<comment type="caution">
    <text evidence="3">The sequence shown here is derived from an EMBL/GenBank/DDBJ whole genome shotgun (WGS) entry which is preliminary data.</text>
</comment>
<keyword evidence="4" id="KW-1185">Reference proteome</keyword>
<evidence type="ECO:0000313" key="3">
    <source>
        <dbReference type="EMBL" id="MBB5034638.1"/>
    </source>
</evidence>
<accession>A0A7W8DLS7</accession>
<reference evidence="3 4" key="1">
    <citation type="submission" date="2020-08" db="EMBL/GenBank/DDBJ databases">
        <title>Genomic Encyclopedia of Type Strains, Phase IV (KMG-IV): sequencing the most valuable type-strain genomes for metagenomic binning, comparative biology and taxonomic classification.</title>
        <authorList>
            <person name="Goeker M."/>
        </authorList>
    </citation>
    <scope>NUCLEOTIDE SEQUENCE [LARGE SCALE GENOMIC DNA]</scope>
    <source>
        <strain evidence="3 4">DSM 12252</strain>
    </source>
</reference>
<sequence>MPAFLSSPQTLRHTLVQRGVVLLLCLTLGLQWTLLQGIAWTEMFISFARQGSVMEAVEKTFDGRHACPLCLKVKEGSQHAENNGQPPEEDDTKKELDAKDAAAVLVSHTALRPPAAETLSFALLHAVPVRRNEMPERPPPRRGVV</sequence>
<keyword evidence="2" id="KW-1133">Transmembrane helix</keyword>
<protein>
    <submittedName>
        <fullName evidence="3">Uncharacterized protein</fullName>
    </submittedName>
</protein>
<dbReference type="RefSeq" id="WP_184342638.1">
    <property type="nucleotide sequence ID" value="NZ_JACHIG010000010.1"/>
</dbReference>
<dbReference type="Proteomes" id="UP000590740">
    <property type="component" value="Unassembled WGS sequence"/>
</dbReference>
<dbReference type="EMBL" id="JACHIG010000010">
    <property type="protein sequence ID" value="MBB5034638.1"/>
    <property type="molecule type" value="Genomic_DNA"/>
</dbReference>
<evidence type="ECO:0000256" key="1">
    <source>
        <dbReference type="SAM" id="MobiDB-lite"/>
    </source>
</evidence>
<organism evidence="3 4">
    <name type="scientific">Prosthecobacter vanneervenii</name>
    <dbReference type="NCBI Taxonomy" id="48466"/>
    <lineage>
        <taxon>Bacteria</taxon>
        <taxon>Pseudomonadati</taxon>
        <taxon>Verrucomicrobiota</taxon>
        <taxon>Verrucomicrobiia</taxon>
        <taxon>Verrucomicrobiales</taxon>
        <taxon>Verrucomicrobiaceae</taxon>
        <taxon>Prosthecobacter</taxon>
    </lineage>
</organism>
<proteinExistence type="predicted"/>
<keyword evidence="2" id="KW-0472">Membrane</keyword>